<dbReference type="GO" id="GO:0051301">
    <property type="term" value="P:cell division"/>
    <property type="evidence" value="ECO:0007669"/>
    <property type="project" value="UniProtKB-KW"/>
</dbReference>
<keyword evidence="5" id="KW-0131">Cell cycle</keyword>
<gene>
    <name evidence="8" type="ORF">BDN70DRAFT_870719</name>
</gene>
<dbReference type="GO" id="GO:0005874">
    <property type="term" value="C:microtubule"/>
    <property type="evidence" value="ECO:0007669"/>
    <property type="project" value="UniProtKB-KW"/>
</dbReference>
<feature type="compositionally biased region" description="Pro residues" evidence="6">
    <location>
        <begin position="408"/>
        <end position="419"/>
    </location>
</feature>
<comment type="caution">
    <text evidence="8">The sequence shown here is derived from an EMBL/GenBank/DDBJ whole genome shotgun (WGS) entry which is preliminary data.</text>
</comment>
<keyword evidence="5" id="KW-0498">Mitosis</keyword>
<accession>A0A9P6D6Q5</accession>
<dbReference type="InterPro" id="IPR011989">
    <property type="entry name" value="ARM-like"/>
</dbReference>
<dbReference type="SUPFAM" id="SSF48371">
    <property type="entry name" value="ARM repeat"/>
    <property type="match status" value="1"/>
</dbReference>
<dbReference type="InterPro" id="IPR016024">
    <property type="entry name" value="ARM-type_fold"/>
</dbReference>
<dbReference type="Gene3D" id="1.25.10.10">
    <property type="entry name" value="Leucine-rich Repeat Variant"/>
    <property type="match status" value="1"/>
</dbReference>
<evidence type="ECO:0000256" key="6">
    <source>
        <dbReference type="SAM" id="MobiDB-lite"/>
    </source>
</evidence>
<reference evidence="8" key="1">
    <citation type="submission" date="2020-11" db="EMBL/GenBank/DDBJ databases">
        <authorList>
            <consortium name="DOE Joint Genome Institute"/>
            <person name="Ahrendt S."/>
            <person name="Riley R."/>
            <person name="Andreopoulos W."/>
            <person name="Labutti K."/>
            <person name="Pangilinan J."/>
            <person name="Ruiz-Duenas F.J."/>
            <person name="Barrasa J.M."/>
            <person name="Sanchez-Garcia M."/>
            <person name="Camarero S."/>
            <person name="Miyauchi S."/>
            <person name="Serrano A."/>
            <person name="Linde D."/>
            <person name="Babiker R."/>
            <person name="Drula E."/>
            <person name="Ayuso-Fernandez I."/>
            <person name="Pacheco R."/>
            <person name="Padilla G."/>
            <person name="Ferreira P."/>
            <person name="Barriuso J."/>
            <person name="Kellner H."/>
            <person name="Castanera R."/>
            <person name="Alfaro M."/>
            <person name="Ramirez L."/>
            <person name="Pisabarro A.G."/>
            <person name="Kuo A."/>
            <person name="Tritt A."/>
            <person name="Lipzen A."/>
            <person name="He G."/>
            <person name="Yan M."/>
            <person name="Ng V."/>
            <person name="Cullen D."/>
            <person name="Martin F."/>
            <person name="Rosso M.-N."/>
            <person name="Henrissat B."/>
            <person name="Hibbett D."/>
            <person name="Martinez A.T."/>
            <person name="Grigoriev I.V."/>
        </authorList>
    </citation>
    <scope>NUCLEOTIDE SEQUENCE</scope>
    <source>
        <strain evidence="8">CIRM-BRFM 674</strain>
    </source>
</reference>
<feature type="compositionally biased region" description="Polar residues" evidence="6">
    <location>
        <begin position="324"/>
        <end position="342"/>
    </location>
</feature>
<keyword evidence="3" id="KW-0132">Cell division</keyword>
<evidence type="ECO:0000313" key="9">
    <source>
        <dbReference type="Proteomes" id="UP000807469"/>
    </source>
</evidence>
<dbReference type="EMBL" id="MU155133">
    <property type="protein sequence ID" value="KAF9485829.1"/>
    <property type="molecule type" value="Genomic_DNA"/>
</dbReference>
<name>A0A9P6D6Q5_9AGAR</name>
<feature type="domain" description="CLASP N-terminal" evidence="7">
    <location>
        <begin position="13"/>
        <end position="232"/>
    </location>
</feature>
<proteinExistence type="inferred from homology"/>
<feature type="compositionally biased region" description="Low complexity" evidence="6">
    <location>
        <begin position="452"/>
        <end position="465"/>
    </location>
</feature>
<dbReference type="InterPro" id="IPR024395">
    <property type="entry name" value="CLASP_N_dom"/>
</dbReference>
<comment type="subcellular location">
    <subcellularLocation>
        <location evidence="1">Cytoplasm</location>
        <location evidence="1">Cytoskeleton</location>
        <location evidence="1">Spindle</location>
    </subcellularLocation>
</comment>
<evidence type="ECO:0000256" key="5">
    <source>
        <dbReference type="ARBA" id="ARBA00022776"/>
    </source>
</evidence>
<feature type="region of interest" description="Disordered" evidence="6">
    <location>
        <begin position="237"/>
        <end position="617"/>
    </location>
</feature>
<feature type="compositionally biased region" description="Low complexity" evidence="6">
    <location>
        <begin position="481"/>
        <end position="542"/>
    </location>
</feature>
<evidence type="ECO:0000259" key="7">
    <source>
        <dbReference type="Pfam" id="PF12348"/>
    </source>
</evidence>
<sequence>MLKELSAADVKYEIDSLRAHLFLEEKEDTWEKIGKSITSLIKICENGGYDANPTELVTALRSSHRPIISAMSSERTRLCLIPLDLLSTVASVMGGEFEQLLPLFMQPLLTLCARTNKVIVNRARACVFSVVEYTQSATLLSYFLQNVKDKSNTLKLVVVEGTLACLNSCNPPDIEKEPRVLEIEAIIRASARDASADVRKIGRKMFESYQILFPSRISQFTTPLSPTTKKYLDVKPSAVASKSMPPPPLPKPTTTRPKVETKSSTSTQTAKSSSSRATTSTLSTGTLNNQTRSTAPMTRVARKDPTPASSSSMPYVPVRPVHPTKSTSDIQRSTTQNTTIATTGPIRMTSVQDQKRPVPPLRSQSIAATRVAGPSSTTVPANRLQLNLAKPATTASGSQPVHTGPRRVPMPVPVPAPAPPKEKEGPKRPASRVDNSSSTRQRPIAPAPAAPAAPVKKKPVVTAPSVKERGPIAAGHTRTRSTATVSGVPVASASSSTTTTAAASKSAVTKPVVVAKAKPQWGGRPAPAATKPAPAKPASATSQKAGPSGLARKPSSRVLPRAAAGPSKVRPITPAMVALPPSPTPEDAEAESTKESKAEEQVKVEQSSAVEQPSEEQAEVVNVEANVIVEPLHTPTLDEEKTVEQLELTTDDSATSTPISADGEYGLTPRSEGTNENEDNSSVHSNIPTHPPAPRTPQANLLPLPAAAQAGGLSSKTPISALLSSIEAGFAFSPITPLSPADLYLNPNNTTPYTHQPHLAPRQPFNHALHAPTADGIFSGFMFGDTRKKAEDMVRGDLGVIKVSEHNRLFGGMDDAASRKAFLELNQ</sequence>
<feature type="region of interest" description="Disordered" evidence="6">
    <location>
        <begin position="648"/>
        <end position="700"/>
    </location>
</feature>
<keyword evidence="9" id="KW-1185">Reference proteome</keyword>
<dbReference type="Pfam" id="PF12348">
    <property type="entry name" value="CLASP_N"/>
    <property type="match status" value="1"/>
</dbReference>
<dbReference type="OrthoDB" id="46159at2759"/>
<evidence type="ECO:0000256" key="4">
    <source>
        <dbReference type="ARBA" id="ARBA00022701"/>
    </source>
</evidence>
<feature type="compositionally biased region" description="Low complexity" evidence="6">
    <location>
        <begin position="252"/>
        <end position="291"/>
    </location>
</feature>
<protein>
    <recommendedName>
        <fullName evidence="7">CLASP N-terminal domain-containing protein</fullName>
    </recommendedName>
</protein>
<dbReference type="GO" id="GO:0005819">
    <property type="term" value="C:spindle"/>
    <property type="evidence" value="ECO:0007669"/>
    <property type="project" value="UniProtKB-SubCell"/>
</dbReference>
<comment type="similarity">
    <text evidence="2">Belongs to the CLASP family.</text>
</comment>
<dbReference type="Proteomes" id="UP000807469">
    <property type="component" value="Unassembled WGS sequence"/>
</dbReference>
<feature type="compositionally biased region" description="Basic and acidic residues" evidence="6">
    <location>
        <begin position="591"/>
        <end position="603"/>
    </location>
</feature>
<evidence type="ECO:0000256" key="3">
    <source>
        <dbReference type="ARBA" id="ARBA00022618"/>
    </source>
</evidence>
<dbReference type="AlphaFoldDB" id="A0A9P6D6Q5"/>
<keyword evidence="4" id="KW-0493">Microtubule</keyword>
<feature type="compositionally biased region" description="Polar residues" evidence="6">
    <location>
        <begin position="648"/>
        <end position="659"/>
    </location>
</feature>
<evidence type="ECO:0000313" key="8">
    <source>
        <dbReference type="EMBL" id="KAF9485829.1"/>
    </source>
</evidence>
<evidence type="ECO:0000256" key="1">
    <source>
        <dbReference type="ARBA" id="ARBA00004186"/>
    </source>
</evidence>
<organism evidence="8 9">
    <name type="scientific">Pholiota conissans</name>
    <dbReference type="NCBI Taxonomy" id="109636"/>
    <lineage>
        <taxon>Eukaryota</taxon>
        <taxon>Fungi</taxon>
        <taxon>Dikarya</taxon>
        <taxon>Basidiomycota</taxon>
        <taxon>Agaricomycotina</taxon>
        <taxon>Agaricomycetes</taxon>
        <taxon>Agaricomycetidae</taxon>
        <taxon>Agaricales</taxon>
        <taxon>Agaricineae</taxon>
        <taxon>Strophariaceae</taxon>
        <taxon>Pholiota</taxon>
    </lineage>
</organism>
<evidence type="ECO:0000256" key="2">
    <source>
        <dbReference type="ARBA" id="ARBA00009549"/>
    </source>
</evidence>